<dbReference type="AlphaFoldDB" id="A0A931DNF1"/>
<protein>
    <submittedName>
        <fullName evidence="2">Uncharacterized protein (TIGR03086 family)</fullName>
    </submittedName>
</protein>
<dbReference type="Gene3D" id="1.20.120.450">
    <property type="entry name" value="dinb family like domain"/>
    <property type="match status" value="1"/>
</dbReference>
<dbReference type="InterPro" id="IPR017520">
    <property type="entry name" value="CHP03086"/>
</dbReference>
<evidence type="ECO:0000313" key="2">
    <source>
        <dbReference type="EMBL" id="MBG6090330.1"/>
    </source>
</evidence>
<dbReference type="InterPro" id="IPR017517">
    <property type="entry name" value="Maleyloyr_isom"/>
</dbReference>
<dbReference type="Proteomes" id="UP000614047">
    <property type="component" value="Unassembled WGS sequence"/>
</dbReference>
<comment type="caution">
    <text evidence="2">The sequence shown here is derived from an EMBL/GenBank/DDBJ whole genome shotgun (WGS) entry which is preliminary data.</text>
</comment>
<dbReference type="NCBIfam" id="TIGR03083">
    <property type="entry name" value="maleylpyruvate isomerase family mycothiol-dependent enzyme"/>
    <property type="match status" value="1"/>
</dbReference>
<dbReference type="InterPro" id="IPR024344">
    <property type="entry name" value="MDMPI_metal-binding"/>
</dbReference>
<dbReference type="GO" id="GO:0046872">
    <property type="term" value="F:metal ion binding"/>
    <property type="evidence" value="ECO:0007669"/>
    <property type="project" value="InterPro"/>
</dbReference>
<dbReference type="NCBIfam" id="TIGR03086">
    <property type="entry name" value="TIGR03086 family metal-binding protein"/>
    <property type="match status" value="1"/>
</dbReference>
<evidence type="ECO:0000259" key="1">
    <source>
        <dbReference type="Pfam" id="PF11716"/>
    </source>
</evidence>
<keyword evidence="3" id="KW-1185">Reference proteome</keyword>
<organism evidence="2 3">
    <name type="scientific">Actinomadura viridis</name>
    <dbReference type="NCBI Taxonomy" id="58110"/>
    <lineage>
        <taxon>Bacteria</taxon>
        <taxon>Bacillati</taxon>
        <taxon>Actinomycetota</taxon>
        <taxon>Actinomycetes</taxon>
        <taxon>Streptosporangiales</taxon>
        <taxon>Thermomonosporaceae</taxon>
        <taxon>Actinomadura</taxon>
    </lineage>
</organism>
<proteinExistence type="predicted"/>
<evidence type="ECO:0000313" key="3">
    <source>
        <dbReference type="Proteomes" id="UP000614047"/>
    </source>
</evidence>
<sequence length="207" mass="21374">MNARDAAALHSYGAGLLERAVGFALDALDALPPFALDDLLRPTPCEGWDLWMLLRHFDDSLAVLNEAVGTGSVRLEPPAKETALAWDPAGELVASLRRGAGRLLGAWTAAGRGGGVVTVAGCPMRAGVVAGTGAVELVVHAWDAARACGEDLPIPVPLAERLLRLAPLLVPDHARPGLFGPPAEAPAGAPPGDRLVAFLGRDPQAGR</sequence>
<dbReference type="Pfam" id="PF11716">
    <property type="entry name" value="MDMPI_N"/>
    <property type="match status" value="1"/>
</dbReference>
<reference evidence="2" key="1">
    <citation type="submission" date="2020-11" db="EMBL/GenBank/DDBJ databases">
        <title>Sequencing the genomes of 1000 actinobacteria strains.</title>
        <authorList>
            <person name="Klenk H.-P."/>
        </authorList>
    </citation>
    <scope>NUCLEOTIDE SEQUENCE</scope>
    <source>
        <strain evidence="2">DSM 43175</strain>
    </source>
</reference>
<name>A0A931DNF1_9ACTN</name>
<accession>A0A931DNF1</accession>
<dbReference type="InterPro" id="IPR034660">
    <property type="entry name" value="DinB/YfiT-like"/>
</dbReference>
<gene>
    <name evidence="2" type="ORF">IW256_004443</name>
</gene>
<dbReference type="SUPFAM" id="SSF109854">
    <property type="entry name" value="DinB/YfiT-like putative metalloenzymes"/>
    <property type="match status" value="1"/>
</dbReference>
<dbReference type="RefSeq" id="WP_197012803.1">
    <property type="nucleotide sequence ID" value="NZ_BAABES010000028.1"/>
</dbReference>
<feature type="domain" description="Mycothiol-dependent maleylpyruvate isomerase metal-binding" evidence="1">
    <location>
        <begin position="37"/>
        <end position="145"/>
    </location>
</feature>
<dbReference type="EMBL" id="JADOUA010000001">
    <property type="protein sequence ID" value="MBG6090330.1"/>
    <property type="molecule type" value="Genomic_DNA"/>
</dbReference>